<gene>
    <name evidence="1" type="ORF">EVEC_LOCUS10251</name>
</gene>
<evidence type="ECO:0000313" key="2">
    <source>
        <dbReference type="Proteomes" id="UP000274131"/>
    </source>
</evidence>
<reference evidence="1 2" key="2">
    <citation type="submission" date="2018-10" db="EMBL/GenBank/DDBJ databases">
        <authorList>
            <consortium name="Pathogen Informatics"/>
        </authorList>
    </citation>
    <scope>NUCLEOTIDE SEQUENCE [LARGE SCALE GENOMIC DNA]</scope>
</reference>
<dbReference type="Proteomes" id="UP000274131">
    <property type="component" value="Unassembled WGS sequence"/>
</dbReference>
<reference evidence="3" key="1">
    <citation type="submission" date="2017-02" db="UniProtKB">
        <authorList>
            <consortium name="WormBaseParasite"/>
        </authorList>
    </citation>
    <scope>IDENTIFICATION</scope>
</reference>
<protein>
    <submittedName>
        <fullName evidence="3">SSD domain-containing protein</fullName>
    </submittedName>
</protein>
<organism evidence="3">
    <name type="scientific">Enterobius vermicularis</name>
    <name type="common">Human pinworm</name>
    <dbReference type="NCBI Taxonomy" id="51028"/>
    <lineage>
        <taxon>Eukaryota</taxon>
        <taxon>Metazoa</taxon>
        <taxon>Ecdysozoa</taxon>
        <taxon>Nematoda</taxon>
        <taxon>Chromadorea</taxon>
        <taxon>Rhabditida</taxon>
        <taxon>Spirurina</taxon>
        <taxon>Oxyuridomorpha</taxon>
        <taxon>Oxyuroidea</taxon>
        <taxon>Oxyuridae</taxon>
        <taxon>Enterobius</taxon>
    </lineage>
</organism>
<keyword evidence="2" id="KW-1185">Reference proteome</keyword>
<proteinExistence type="predicted"/>
<name>A0A0N4VJA5_ENTVE</name>
<dbReference type="WBParaSite" id="EVEC_0001092601-mRNA-1">
    <property type="protein sequence ID" value="EVEC_0001092601-mRNA-1"/>
    <property type="gene ID" value="EVEC_0001092601"/>
</dbReference>
<evidence type="ECO:0000313" key="1">
    <source>
        <dbReference type="EMBL" id="VDD95500.1"/>
    </source>
</evidence>
<evidence type="ECO:0000313" key="3">
    <source>
        <dbReference type="WBParaSite" id="EVEC_0001092601-mRNA-1"/>
    </source>
</evidence>
<accession>A0A0N4VJA5</accession>
<dbReference type="AlphaFoldDB" id="A0A0N4VJA5"/>
<dbReference type="EMBL" id="UXUI01010669">
    <property type="protein sequence ID" value="VDD95500.1"/>
    <property type="molecule type" value="Genomic_DNA"/>
</dbReference>
<sequence length="71" mass="7804">MSGLLMSVRVGKWLAEVQSGFQVIVIAGFLDFFEYLVISCALLAEAWSSLFECGAQGERAEPYDYCVVMSA</sequence>